<accession>A0A5N6LWY5</accession>
<name>A0A5N6LWY5_9ASTR</name>
<evidence type="ECO:0000313" key="3">
    <source>
        <dbReference type="Proteomes" id="UP000326396"/>
    </source>
</evidence>
<dbReference type="AlphaFoldDB" id="A0A5N6LWY5"/>
<evidence type="ECO:0000313" key="2">
    <source>
        <dbReference type="EMBL" id="KAD2805991.1"/>
    </source>
</evidence>
<feature type="compositionally biased region" description="Polar residues" evidence="1">
    <location>
        <begin position="1"/>
        <end position="21"/>
    </location>
</feature>
<sequence length="276" mass="31035">MEPSRYATTTSQKASRYAKQTGSRDSRIPSRYAVKDFDRPPRYAKAMQIKIFIKLNPIHSVRFLHTFSDLLLIFSTLNLCQTCPKPLVTLLEVFPSSLASLKTLELGEEARRIEVTIHAPNHHHQELLLLNLIVKELLSIIYSFKTDAKVTLDEIDLFWRKLDLNPSFVNEDEGVDIDAQMDRVIQHIKLQPNPVKKNSKVKTPQPGKCGISSALMRIPIGWKAVDNPRRTRPFWTRWSLGGDDAVDDGAYGGICWHGCSRLSRTGTSSGSAGGHA</sequence>
<protein>
    <submittedName>
        <fullName evidence="2">Uncharacterized protein</fullName>
    </submittedName>
</protein>
<proteinExistence type="predicted"/>
<keyword evidence="3" id="KW-1185">Reference proteome</keyword>
<gene>
    <name evidence="2" type="ORF">E3N88_39368</name>
</gene>
<evidence type="ECO:0000256" key="1">
    <source>
        <dbReference type="SAM" id="MobiDB-lite"/>
    </source>
</evidence>
<comment type="caution">
    <text evidence="2">The sequence shown here is derived from an EMBL/GenBank/DDBJ whole genome shotgun (WGS) entry which is preliminary data.</text>
</comment>
<reference evidence="2 3" key="1">
    <citation type="submission" date="2019-05" db="EMBL/GenBank/DDBJ databases">
        <title>Mikania micrantha, genome provides insights into the molecular mechanism of rapid growth.</title>
        <authorList>
            <person name="Liu B."/>
        </authorList>
    </citation>
    <scope>NUCLEOTIDE SEQUENCE [LARGE SCALE GENOMIC DNA]</scope>
    <source>
        <strain evidence="2">NLD-2019</strain>
        <tissue evidence="2">Leaf</tissue>
    </source>
</reference>
<feature type="region of interest" description="Disordered" evidence="1">
    <location>
        <begin position="1"/>
        <end position="24"/>
    </location>
</feature>
<organism evidence="2 3">
    <name type="scientific">Mikania micrantha</name>
    <name type="common">bitter vine</name>
    <dbReference type="NCBI Taxonomy" id="192012"/>
    <lineage>
        <taxon>Eukaryota</taxon>
        <taxon>Viridiplantae</taxon>
        <taxon>Streptophyta</taxon>
        <taxon>Embryophyta</taxon>
        <taxon>Tracheophyta</taxon>
        <taxon>Spermatophyta</taxon>
        <taxon>Magnoliopsida</taxon>
        <taxon>eudicotyledons</taxon>
        <taxon>Gunneridae</taxon>
        <taxon>Pentapetalae</taxon>
        <taxon>asterids</taxon>
        <taxon>campanulids</taxon>
        <taxon>Asterales</taxon>
        <taxon>Asteraceae</taxon>
        <taxon>Asteroideae</taxon>
        <taxon>Heliantheae alliance</taxon>
        <taxon>Eupatorieae</taxon>
        <taxon>Mikania</taxon>
    </lineage>
</organism>
<dbReference type="Proteomes" id="UP000326396">
    <property type="component" value="Linkage Group LG8"/>
</dbReference>
<dbReference type="EMBL" id="SZYD01000018">
    <property type="protein sequence ID" value="KAD2805991.1"/>
    <property type="molecule type" value="Genomic_DNA"/>
</dbReference>